<evidence type="ECO:0000256" key="1">
    <source>
        <dbReference type="ARBA" id="ARBA00007637"/>
    </source>
</evidence>
<evidence type="ECO:0000313" key="3">
    <source>
        <dbReference type="EMBL" id="KAA9327407.1"/>
    </source>
</evidence>
<organism evidence="3 4">
    <name type="scientific">Adhaeribacter soli</name>
    <dbReference type="NCBI Taxonomy" id="2607655"/>
    <lineage>
        <taxon>Bacteria</taxon>
        <taxon>Pseudomonadati</taxon>
        <taxon>Bacteroidota</taxon>
        <taxon>Cytophagia</taxon>
        <taxon>Cytophagales</taxon>
        <taxon>Hymenobacteraceae</taxon>
        <taxon>Adhaeribacter</taxon>
    </lineage>
</organism>
<dbReference type="AlphaFoldDB" id="A0A5N1ILR4"/>
<comment type="similarity">
    <text evidence="1">Belongs to the NAD(P)-dependent epimerase/dehydratase family.</text>
</comment>
<dbReference type="EMBL" id="VTWT01000009">
    <property type="protein sequence ID" value="KAA9327407.1"/>
    <property type="molecule type" value="Genomic_DNA"/>
</dbReference>
<dbReference type="PANTHER" id="PTHR43000">
    <property type="entry name" value="DTDP-D-GLUCOSE 4,6-DEHYDRATASE-RELATED"/>
    <property type="match status" value="1"/>
</dbReference>
<dbReference type="RefSeq" id="WP_150904911.1">
    <property type="nucleotide sequence ID" value="NZ_VTWT01000009.1"/>
</dbReference>
<protein>
    <submittedName>
        <fullName evidence="3">NAD-dependent epimerase/dehydratase family protein</fullName>
    </submittedName>
</protein>
<evidence type="ECO:0000259" key="2">
    <source>
        <dbReference type="Pfam" id="PF01370"/>
    </source>
</evidence>
<dbReference type="SUPFAM" id="SSF51735">
    <property type="entry name" value="NAD(P)-binding Rossmann-fold domains"/>
    <property type="match status" value="1"/>
</dbReference>
<gene>
    <name evidence="3" type="ORF">F0P94_15950</name>
</gene>
<dbReference type="InterPro" id="IPR001509">
    <property type="entry name" value="Epimerase_deHydtase"/>
</dbReference>
<dbReference type="Pfam" id="PF01370">
    <property type="entry name" value="Epimerase"/>
    <property type="match status" value="1"/>
</dbReference>
<keyword evidence="4" id="KW-1185">Reference proteome</keyword>
<dbReference type="InterPro" id="IPR036291">
    <property type="entry name" value="NAD(P)-bd_dom_sf"/>
</dbReference>
<feature type="domain" description="NAD-dependent epimerase/dehydratase" evidence="2">
    <location>
        <begin position="7"/>
        <end position="245"/>
    </location>
</feature>
<proteinExistence type="inferred from homology"/>
<reference evidence="3 4" key="1">
    <citation type="submission" date="2019-09" db="EMBL/GenBank/DDBJ databases">
        <title>Genome sequence of Adhaeribacter sp. M2.</title>
        <authorList>
            <person name="Srinivasan S."/>
        </authorList>
    </citation>
    <scope>NUCLEOTIDE SEQUENCE [LARGE SCALE GENOMIC DNA]</scope>
    <source>
        <strain evidence="3 4">M2</strain>
    </source>
</reference>
<dbReference type="Gene3D" id="3.40.50.720">
    <property type="entry name" value="NAD(P)-binding Rossmann-like Domain"/>
    <property type="match status" value="1"/>
</dbReference>
<comment type="caution">
    <text evidence="3">The sequence shown here is derived from an EMBL/GenBank/DDBJ whole genome shotgun (WGS) entry which is preliminary data.</text>
</comment>
<name>A0A5N1ILR4_9BACT</name>
<dbReference type="Proteomes" id="UP000326570">
    <property type="component" value="Unassembled WGS sequence"/>
</dbReference>
<accession>A0A5N1ILR4</accession>
<sequence>MLQNKRIFITGGAGFIANTLIKHYISENEIIVYDNFHRDTLTSSEVAGHPNLTIIKGDVLDLELLTSSMKGADIVVHAAGIAGIDTVIKNPVRTMQVNMIGTANALEAARINGVKDRFVDFSTSEVFGSMAFKSTESDQTVSGSAGEARWTYAVSKLAGEHLAHAYYNQYKLPVVTVRPFNVYGPGQTGEGAIQIFIKKALKNETIHIDGDGSQIRAWCYVDDFVNCLIRCIEDPKAVGESFNLGNARAVITILGLAQTVARVLKSESQIVFDPPLSADIAIRIPSVKKTEEVLGFKAKVDLEEGVLKTAEWMKTLL</sequence>
<evidence type="ECO:0000313" key="4">
    <source>
        <dbReference type="Proteomes" id="UP000326570"/>
    </source>
</evidence>